<reference evidence="6" key="1">
    <citation type="submission" date="2015-06" db="EMBL/GenBank/DDBJ databases">
        <title>Expansion of signal transduction pathways in fungi by whole-genome duplication.</title>
        <authorList>
            <consortium name="DOE Joint Genome Institute"/>
            <person name="Corrochano L.M."/>
            <person name="Kuo A."/>
            <person name="Marcet-Houben M."/>
            <person name="Polaino S."/>
            <person name="Salamov A."/>
            <person name="Villalobos J.M."/>
            <person name="Alvarez M.I."/>
            <person name="Avalos J."/>
            <person name="Benito E.P."/>
            <person name="Benoit I."/>
            <person name="Burger G."/>
            <person name="Camino L.P."/>
            <person name="Canovas D."/>
            <person name="Cerda-Olmedo E."/>
            <person name="Cheng J.-F."/>
            <person name="Dominguez A."/>
            <person name="Elias M."/>
            <person name="Eslava A.P."/>
            <person name="Glaser F."/>
            <person name="Grimwood J."/>
            <person name="Gutierrez G."/>
            <person name="Heitman J."/>
            <person name="Henrissat B."/>
            <person name="Iturriaga E.A."/>
            <person name="Lang B.F."/>
            <person name="Lavin J.L."/>
            <person name="Lee S."/>
            <person name="Li W."/>
            <person name="Lindquist E."/>
            <person name="Lopez-Garcia S."/>
            <person name="Luque E.M."/>
            <person name="Marcos A.T."/>
            <person name="Martin J."/>
            <person name="McCluskey K."/>
            <person name="Medina H.R."/>
            <person name="Miralles-Duran A."/>
            <person name="Miyazaki A."/>
            <person name="Munoz-Torres E."/>
            <person name="Oguiza J.A."/>
            <person name="Ohm R."/>
            <person name="Olmedo M."/>
            <person name="Orejas M."/>
            <person name="Ortiz-Castellanos L."/>
            <person name="Pisabarro A.G."/>
            <person name="Rodriguez-Romero J."/>
            <person name="Ruiz-Herrera J."/>
            <person name="Ruiz-Vazquez R."/>
            <person name="Sanz C."/>
            <person name="Schackwitz W."/>
            <person name="Schmutz J."/>
            <person name="Shahriari M."/>
            <person name="Shelest E."/>
            <person name="Silva-Franco F."/>
            <person name="Soanes D."/>
            <person name="Syed K."/>
            <person name="Tagua V.G."/>
            <person name="Talbot N.J."/>
            <person name="Thon M."/>
            <person name="De vries R.P."/>
            <person name="Wiebenga A."/>
            <person name="Yadav J.S."/>
            <person name="Braun E.L."/>
            <person name="Baker S."/>
            <person name="Garre V."/>
            <person name="Horwitz B."/>
            <person name="Torres-Martinez S."/>
            <person name="Idnurm A."/>
            <person name="Herrera-Estrella A."/>
            <person name="Gabaldon T."/>
            <person name="Grigoriev I.V."/>
        </authorList>
    </citation>
    <scope>NUCLEOTIDE SEQUENCE [LARGE SCALE GENOMIC DNA]</scope>
    <source>
        <strain evidence="6">NRRL 1555(-)</strain>
    </source>
</reference>
<dbReference type="Pfam" id="PF00780">
    <property type="entry name" value="CNH"/>
    <property type="match status" value="1"/>
</dbReference>
<dbReference type="GO" id="GO:0035556">
    <property type="term" value="P:intracellular signal transduction"/>
    <property type="evidence" value="ECO:0007669"/>
    <property type="project" value="InterPro"/>
</dbReference>
<dbReference type="OrthoDB" id="2272012at2759"/>
<dbReference type="PANTHER" id="PTHR46572:SF2">
    <property type="entry name" value="RHO1 GDP-GTP EXCHANGE PROTEIN 1-RELATED"/>
    <property type="match status" value="1"/>
</dbReference>
<dbReference type="RefSeq" id="XP_018297216.1">
    <property type="nucleotide sequence ID" value="XM_018438077.1"/>
</dbReference>
<evidence type="ECO:0000313" key="5">
    <source>
        <dbReference type="EMBL" id="OAD79176.1"/>
    </source>
</evidence>
<dbReference type="SMART" id="SM00049">
    <property type="entry name" value="DEP"/>
    <property type="match status" value="1"/>
</dbReference>
<evidence type="ECO:0000259" key="4">
    <source>
        <dbReference type="PROSITE" id="PS50219"/>
    </source>
</evidence>
<dbReference type="VEuPathDB" id="FungiDB:PHYBLDRAFT_179003"/>
<gene>
    <name evidence="5" type="ORF">PHYBLDRAFT_179003</name>
</gene>
<proteinExistence type="predicted"/>
<evidence type="ECO:0000256" key="2">
    <source>
        <dbReference type="ARBA" id="ARBA00022658"/>
    </source>
</evidence>
<accession>A0A167Q6V9</accession>
<dbReference type="Pfam" id="PF15405">
    <property type="entry name" value="PH_5"/>
    <property type="match status" value="1"/>
</dbReference>
<dbReference type="Gene3D" id="1.10.10.10">
    <property type="entry name" value="Winged helix-like DNA-binding domain superfamily/Winged helix DNA-binding domain"/>
    <property type="match status" value="1"/>
</dbReference>
<name>A0A167Q6V9_PHYB8</name>
<dbReference type="Pfam" id="PF00610">
    <property type="entry name" value="DEP"/>
    <property type="match status" value="1"/>
</dbReference>
<organism evidence="5 6">
    <name type="scientific">Phycomyces blakesleeanus (strain ATCC 8743b / DSM 1359 / FGSC 10004 / NBRC 33097 / NRRL 1555)</name>
    <dbReference type="NCBI Taxonomy" id="763407"/>
    <lineage>
        <taxon>Eukaryota</taxon>
        <taxon>Fungi</taxon>
        <taxon>Fungi incertae sedis</taxon>
        <taxon>Mucoromycota</taxon>
        <taxon>Mucoromycotina</taxon>
        <taxon>Mucoromycetes</taxon>
        <taxon>Mucorales</taxon>
        <taxon>Phycomycetaceae</taxon>
        <taxon>Phycomyces</taxon>
    </lineage>
</organism>
<evidence type="ECO:0008006" key="7">
    <source>
        <dbReference type="Google" id="ProtNLM"/>
    </source>
</evidence>
<dbReference type="InterPro" id="IPR052233">
    <property type="entry name" value="Rho-type_GEFs"/>
</dbReference>
<dbReference type="PROSITE" id="PS50010">
    <property type="entry name" value="DH_2"/>
    <property type="match status" value="1"/>
</dbReference>
<evidence type="ECO:0000259" key="3">
    <source>
        <dbReference type="PROSITE" id="PS50010"/>
    </source>
</evidence>
<dbReference type="STRING" id="763407.A0A167Q6V9"/>
<dbReference type="SMART" id="SM00325">
    <property type="entry name" value="RhoGEF"/>
    <property type="match status" value="1"/>
</dbReference>
<feature type="domain" description="CNH" evidence="4">
    <location>
        <begin position="787"/>
        <end position="1117"/>
    </location>
</feature>
<protein>
    <recommendedName>
        <fullName evidence="7">DH domain-containing protein</fullName>
    </recommendedName>
</protein>
<dbReference type="Gene3D" id="1.20.900.10">
    <property type="entry name" value="Dbl homology (DH) domain"/>
    <property type="match status" value="1"/>
</dbReference>
<dbReference type="Pfam" id="PF00621">
    <property type="entry name" value="RhoGEF"/>
    <property type="match status" value="1"/>
</dbReference>
<dbReference type="Proteomes" id="UP000077315">
    <property type="component" value="Unassembled WGS sequence"/>
</dbReference>
<dbReference type="PANTHER" id="PTHR46572">
    <property type="entry name" value="RHO1 GDP-GTP EXCHANGE PROTEIN 1-RELATED"/>
    <property type="match status" value="1"/>
</dbReference>
<dbReference type="InterPro" id="IPR001180">
    <property type="entry name" value="CNH_dom"/>
</dbReference>
<keyword evidence="6" id="KW-1185">Reference proteome</keyword>
<keyword evidence="1" id="KW-0597">Phosphoprotein</keyword>
<feature type="domain" description="DH" evidence="3">
    <location>
        <begin position="400"/>
        <end position="587"/>
    </location>
</feature>
<dbReference type="InParanoid" id="A0A167Q6V9"/>
<dbReference type="CDD" id="cd00160">
    <property type="entry name" value="RhoGEF"/>
    <property type="match status" value="1"/>
</dbReference>
<dbReference type="GO" id="GO:0005085">
    <property type="term" value="F:guanyl-nucleotide exchange factor activity"/>
    <property type="evidence" value="ECO:0007669"/>
    <property type="project" value="UniProtKB-KW"/>
</dbReference>
<dbReference type="InterPro" id="IPR000591">
    <property type="entry name" value="DEP_dom"/>
</dbReference>
<dbReference type="SUPFAM" id="SSF48065">
    <property type="entry name" value="DBL homology domain (DH-domain)"/>
    <property type="match status" value="1"/>
</dbReference>
<dbReference type="InterPro" id="IPR036390">
    <property type="entry name" value="WH_DNA-bd_sf"/>
</dbReference>
<dbReference type="InterPro" id="IPR000219">
    <property type="entry name" value="DH_dom"/>
</dbReference>
<dbReference type="InterPro" id="IPR011993">
    <property type="entry name" value="PH-like_dom_sf"/>
</dbReference>
<sequence>MSYPDVKQSTFNDLNMANGLFGTLPQKTAPIIPDHCVDNTRLVPSSSHSNAQKIDWEHAYTKDMLEKAAKNECSLLNMSMTDGKCRLSGPRPSMTLWDERPYDGLDLPQKSSISSKEESKVFFRSKEPEFVPEVQNRNKGKMQPSSQNISHQPHRITFTNSQACETNRIHRMHDTVRPPPINTSAIVYGALISVVAQEFQQRIIQGDRVKNGIEYKNAFDGKEAVDKLALILNTTDRRLALGIGRALGAQRFFHDVNYESRLVDSTLEIYQFDDYVLHYANKTDGHISGNGSVITSPGTMTTASSIFSESLRDDESVTIFHDAQMDLETTEFPTGVFTGLTHCFVPTCDLNQTNNNRHYSVDTPLTISTTHKYLQTEAQQLWTDNVSPDIRASVSNSERKRQETIFELIYTEENFSSDLDYMNELWIEPLRDGNVIPASRRDTFIDKVFSNLLSIRNISRKLVNVLLERQNEYPIVSQIGDIMLKFAVDFEPFIYYGARQHEAKFVFEQERYINPALRIFAETTERNPSSKKLELNGYLTKPTTRLGRYTLLLNEILKHTPEGHPDRIQIPNAVDTIRQFLGRVNVETGKAKNKFDLERIHKHLTFKNKADAMDLKLLEEDRHIIKQGVLRKTSNLESTEYQAILLDNYLVISKIKIVHGRECHIVRKRPIPLELLEVSVPQSCALTHRSGSILSYIPTVESQRSSAVIGSLRLAGNTSITASRIGHPIVFKRMGRRMSETFTLYAPSVATRKPWLEHIQSQREIKNQRQPVFDIHPIIPERTFYVNSKINHIVTFKNGQFYVLATDNGVYLGRVVSQSPPRQVLNLERVTQVNVLESDKLLMVLADKVLWEYPLAVLSDTSKVQLPGLKLETQVPFFHVGYCLDKTLICVPQVSPLSTTITLYEPSSSPEKKSGSFLGIFGKTKKVSVKTRLRIFRKTYVPSEAWALELTPNNLLITCKRGIVIVDMHTNKIDCEFRSPVFNIFSFVSGTDYNPHALDLLDPNDKNLNFITSREKDESRLNIGIDVKHISLFCNHLKEYIVCYDEYAFYIDKKGRRKYPNFLIEWEGTPDTFAYSYPYLIAFEPSFIEIRNIITGNLEQIIRGKNFLCLSNGHKTEVPFIFGVMTDPVKDAYHSIFQLKLVSEDKTPPLL</sequence>
<keyword evidence="2" id="KW-0344">Guanine-nucleotide releasing factor</keyword>
<dbReference type="EMBL" id="KV440972">
    <property type="protein sequence ID" value="OAD79176.1"/>
    <property type="molecule type" value="Genomic_DNA"/>
</dbReference>
<dbReference type="GeneID" id="28998983"/>
<dbReference type="PROSITE" id="PS50219">
    <property type="entry name" value="CNH"/>
    <property type="match status" value="1"/>
</dbReference>
<dbReference type="SUPFAM" id="SSF50729">
    <property type="entry name" value="PH domain-like"/>
    <property type="match status" value="1"/>
</dbReference>
<dbReference type="InterPro" id="IPR036388">
    <property type="entry name" value="WH-like_DNA-bd_sf"/>
</dbReference>
<dbReference type="SUPFAM" id="SSF46785">
    <property type="entry name" value="Winged helix' DNA-binding domain"/>
    <property type="match status" value="1"/>
</dbReference>
<dbReference type="InterPro" id="IPR035899">
    <property type="entry name" value="DBL_dom_sf"/>
</dbReference>
<dbReference type="InterPro" id="IPR041675">
    <property type="entry name" value="PH_5"/>
</dbReference>
<evidence type="ECO:0000256" key="1">
    <source>
        <dbReference type="ARBA" id="ARBA00022553"/>
    </source>
</evidence>
<evidence type="ECO:0000313" key="6">
    <source>
        <dbReference type="Proteomes" id="UP000077315"/>
    </source>
</evidence>
<dbReference type="SMART" id="SM00036">
    <property type="entry name" value="CNH"/>
    <property type="match status" value="1"/>
</dbReference>
<dbReference type="AlphaFoldDB" id="A0A167Q6V9"/>
<dbReference type="Gene3D" id="2.30.29.30">
    <property type="entry name" value="Pleckstrin-homology domain (PH domain)/Phosphotyrosine-binding domain (PTB)"/>
    <property type="match status" value="1"/>
</dbReference>